<dbReference type="KEGG" id="mea:Mex_2p0411"/>
<accession>C5B481</accession>
<dbReference type="AlphaFoldDB" id="C5B481"/>
<dbReference type="InterPro" id="IPR029058">
    <property type="entry name" value="AB_hydrolase_fold"/>
</dbReference>
<dbReference type="InterPro" id="IPR022742">
    <property type="entry name" value="Hydrolase_4"/>
</dbReference>
<dbReference type="Pfam" id="PF12146">
    <property type="entry name" value="Hydrolase_4"/>
    <property type="match status" value="1"/>
</dbReference>
<dbReference type="PANTHER" id="PTHR12277:SF81">
    <property type="entry name" value="PROTEIN ABHD13"/>
    <property type="match status" value="1"/>
</dbReference>
<reference evidence="2 3" key="1">
    <citation type="journal article" date="2009" name="PLoS ONE">
        <title>Methylobacterium genome sequences: a reference blueprint to investigate microbial metabolism of C1 compounds from natural and industrial sources.</title>
        <authorList>
            <person name="Vuilleumier S."/>
            <person name="Chistoserdova L."/>
            <person name="Lee M.-C."/>
            <person name="Bringel F."/>
            <person name="Lajus A."/>
            <person name="Zhou Y."/>
            <person name="Gourion B."/>
            <person name="Barbe V."/>
            <person name="Chang J."/>
            <person name="Cruveiller S."/>
            <person name="Dossat C."/>
            <person name="Gillett W."/>
            <person name="Gruffaz C."/>
            <person name="Haugen E."/>
            <person name="Hourcade E."/>
            <person name="Levy R."/>
            <person name="Mangenot S."/>
            <person name="Muller E."/>
            <person name="Nadalig T."/>
            <person name="Pagni M."/>
            <person name="Penny C."/>
            <person name="Peyraud R."/>
            <person name="Robinson D.G."/>
            <person name="Roche D."/>
            <person name="Rouy Z."/>
            <person name="Saenampechek C."/>
            <person name="Salvignol G."/>
            <person name="Vallenet D."/>
            <person name="Wu Z."/>
            <person name="Marx C.J."/>
            <person name="Vorholt J.A."/>
            <person name="Olson M.V."/>
            <person name="Kaul R."/>
            <person name="Weissenbach J."/>
            <person name="Medigue C."/>
            <person name="Lidstrom M.E."/>
        </authorList>
    </citation>
    <scope>NUCLEOTIDE SEQUENCE [LARGE SCALE GENOMIC DNA]</scope>
    <source>
        <strain evidence="3">ATCC 14718 / DSM 1338 / JCM 2805 / NCIMB 9133 / AM1</strain>
    </source>
</reference>
<keyword evidence="2" id="KW-0614">Plasmid</keyword>
<feature type="domain" description="Serine aminopeptidase S33" evidence="1">
    <location>
        <begin position="72"/>
        <end position="175"/>
    </location>
</feature>
<dbReference type="Proteomes" id="UP000009081">
    <property type="component" value="Plasmid megaplasmid"/>
</dbReference>
<dbReference type="EMBL" id="CP001511">
    <property type="protein sequence ID" value="ACS43263.1"/>
    <property type="molecule type" value="Genomic_DNA"/>
</dbReference>
<dbReference type="PANTHER" id="PTHR12277">
    <property type="entry name" value="ALPHA/BETA HYDROLASE DOMAIN-CONTAINING PROTEIN"/>
    <property type="match status" value="1"/>
</dbReference>
<evidence type="ECO:0000313" key="3">
    <source>
        <dbReference type="Proteomes" id="UP000009081"/>
    </source>
</evidence>
<proteinExistence type="predicted"/>
<gene>
    <name evidence="2" type="ordered locus">MexAM1_META2p0411</name>
</gene>
<keyword evidence="3" id="KW-1185">Reference proteome</keyword>
<protein>
    <recommendedName>
        <fullName evidence="1">Serine aminopeptidase S33 domain-containing protein</fullName>
    </recommendedName>
</protein>
<name>C5B481_METEA</name>
<organism evidence="2 3">
    <name type="scientific">Methylorubrum extorquens (strain ATCC 14718 / DSM 1338 / JCM 2805 / NCIMB 9133 / AM1)</name>
    <name type="common">Methylobacterium extorquens</name>
    <dbReference type="NCBI Taxonomy" id="272630"/>
    <lineage>
        <taxon>Bacteria</taxon>
        <taxon>Pseudomonadati</taxon>
        <taxon>Pseudomonadota</taxon>
        <taxon>Alphaproteobacteria</taxon>
        <taxon>Hyphomicrobiales</taxon>
        <taxon>Methylobacteriaceae</taxon>
        <taxon>Methylorubrum</taxon>
    </lineage>
</organism>
<dbReference type="OrthoDB" id="9798884at2"/>
<evidence type="ECO:0000313" key="2">
    <source>
        <dbReference type="EMBL" id="ACS43263.1"/>
    </source>
</evidence>
<dbReference type="SUPFAM" id="SSF53474">
    <property type="entry name" value="alpha/beta-Hydrolases"/>
    <property type="match status" value="1"/>
</dbReference>
<geneLocation type="plasmid" evidence="2 3">
    <name>megaplasmid</name>
</geneLocation>
<sequence>MRAVMLLSAVAAAAYAAVLLLVFTAQRHIIYQPFGVHVPATAAGLPAFEDVNLTTADGERLVAYWKAPSAGRATVVYFHGNGETASNRAHRASALGRNGRGVLLVEYRGYPGSTGSPSESGLARDADAAYAFASAASGPVVLYGESLGSGVAVSLATRSRPAAIVLDAPYTSMADVAWARFPWLPVDLLLLDRFDSLASICR</sequence>
<dbReference type="HOGENOM" id="CLU_029375_2_1_5"/>
<dbReference type="Gene3D" id="3.40.50.1820">
    <property type="entry name" value="alpha/beta hydrolase"/>
    <property type="match status" value="1"/>
</dbReference>
<evidence type="ECO:0000259" key="1">
    <source>
        <dbReference type="Pfam" id="PF12146"/>
    </source>
</evidence>